<sequence>MIELRFDSDTGMWECPVCGFKSMSKKLIETHIQQDHSDEVHYHSSGKERAFTKEADVRESGNKGDKEEGENVKEKKVKIKLITGDMFMGLFVPKDPYFITLKTEDGRRILINKGAVAFIELLEDK</sequence>
<organism evidence="3 4">
    <name type="scientific">Thermococcus aggregans</name>
    <dbReference type="NCBI Taxonomy" id="110163"/>
    <lineage>
        <taxon>Archaea</taxon>
        <taxon>Methanobacteriati</taxon>
        <taxon>Methanobacteriota</taxon>
        <taxon>Thermococci</taxon>
        <taxon>Thermococcales</taxon>
        <taxon>Thermococcaceae</taxon>
        <taxon>Thermococcus</taxon>
    </lineage>
</organism>
<dbReference type="InterPro" id="IPR010920">
    <property type="entry name" value="LSM_dom_sf"/>
</dbReference>
<accession>A0A9E7SP78</accession>
<dbReference type="Proteomes" id="UP001055732">
    <property type="component" value="Chromosome"/>
</dbReference>
<feature type="domain" description="Hfq-related" evidence="2">
    <location>
        <begin position="74"/>
        <end position="119"/>
    </location>
</feature>
<keyword evidence="4" id="KW-1185">Reference proteome</keyword>
<gene>
    <name evidence="3" type="ORF">NF865_02025</name>
</gene>
<dbReference type="RefSeq" id="WP_253304961.1">
    <property type="nucleotide sequence ID" value="NZ_CP099582.1"/>
</dbReference>
<dbReference type="EMBL" id="CP099582">
    <property type="protein sequence ID" value="USS41020.1"/>
    <property type="molecule type" value="Genomic_DNA"/>
</dbReference>
<feature type="region of interest" description="Disordered" evidence="1">
    <location>
        <begin position="38"/>
        <end position="70"/>
    </location>
</feature>
<evidence type="ECO:0000313" key="3">
    <source>
        <dbReference type="EMBL" id="USS41020.1"/>
    </source>
</evidence>
<dbReference type="Pfam" id="PF21979">
    <property type="entry name" value="Hfq_1"/>
    <property type="match status" value="1"/>
</dbReference>
<reference evidence="3" key="1">
    <citation type="journal article" date="1998" name="Int. J. Syst. Bacteriol. 48 Pt">
        <title>Thermococcus guaymasensis sp. nov. and Thermococcus aggregans sp. nov., two novel thermophilic archaea isolated from the Guaymas Basin hydrothermal vent site.</title>
        <authorList>
            <person name="Canganella F."/>
            <person name="Jones W.J."/>
            <person name="Gambacorta A."/>
            <person name="Antranikian G."/>
        </authorList>
    </citation>
    <scope>NUCLEOTIDE SEQUENCE</scope>
    <source>
        <strain evidence="3">TY</strain>
    </source>
</reference>
<dbReference type="AlphaFoldDB" id="A0A9E7SP78"/>
<dbReference type="SUPFAM" id="SSF50182">
    <property type="entry name" value="Sm-like ribonucleoproteins"/>
    <property type="match status" value="1"/>
</dbReference>
<name>A0A9E7SP78_THEAG</name>
<evidence type="ECO:0000256" key="1">
    <source>
        <dbReference type="SAM" id="MobiDB-lite"/>
    </source>
</evidence>
<dbReference type="KEGG" id="tagg:NF865_02025"/>
<dbReference type="InterPro" id="IPR053840">
    <property type="entry name" value="Hfq_1"/>
</dbReference>
<evidence type="ECO:0000313" key="4">
    <source>
        <dbReference type="Proteomes" id="UP001055732"/>
    </source>
</evidence>
<reference evidence="3" key="2">
    <citation type="submission" date="2022-06" db="EMBL/GenBank/DDBJ databases">
        <authorList>
            <person name="Park Y.-J."/>
        </authorList>
    </citation>
    <scope>NUCLEOTIDE SEQUENCE</scope>
    <source>
        <strain evidence="3">TY</strain>
    </source>
</reference>
<dbReference type="Gene3D" id="2.30.30.100">
    <property type="match status" value="1"/>
</dbReference>
<evidence type="ECO:0000259" key="2">
    <source>
        <dbReference type="Pfam" id="PF21979"/>
    </source>
</evidence>
<proteinExistence type="predicted"/>
<protein>
    <recommendedName>
        <fullName evidence="2">Hfq-related domain-containing protein</fullName>
    </recommendedName>
</protein>